<keyword evidence="4" id="KW-1185">Reference proteome</keyword>
<dbReference type="PROSITE" id="PS50041">
    <property type="entry name" value="C_TYPE_LECTIN_2"/>
    <property type="match status" value="2"/>
</dbReference>
<evidence type="ECO:0000313" key="5">
    <source>
        <dbReference type="WBParaSite" id="PDA_v2.g15827.t1"/>
    </source>
</evidence>
<dbReference type="PROSITE" id="PS00615">
    <property type="entry name" value="C_TYPE_LECTIN_1"/>
    <property type="match status" value="1"/>
</dbReference>
<organism evidence="4 5">
    <name type="scientific">Panagrolaimus davidi</name>
    <dbReference type="NCBI Taxonomy" id="227884"/>
    <lineage>
        <taxon>Eukaryota</taxon>
        <taxon>Metazoa</taxon>
        <taxon>Ecdysozoa</taxon>
        <taxon>Nematoda</taxon>
        <taxon>Chromadorea</taxon>
        <taxon>Rhabditida</taxon>
        <taxon>Tylenchina</taxon>
        <taxon>Panagrolaimomorpha</taxon>
        <taxon>Panagrolaimoidea</taxon>
        <taxon>Panagrolaimidae</taxon>
        <taxon>Panagrolaimus</taxon>
    </lineage>
</organism>
<protein>
    <submittedName>
        <fullName evidence="5">C-type lectin domain-containing protein</fullName>
    </submittedName>
</protein>
<dbReference type="WBParaSite" id="PDA_v2.g15827.t1">
    <property type="protein sequence ID" value="PDA_v2.g15827.t1"/>
    <property type="gene ID" value="PDA_v2.g15827"/>
</dbReference>
<dbReference type="InterPro" id="IPR016186">
    <property type="entry name" value="C-type_lectin-like/link_sf"/>
</dbReference>
<dbReference type="Proteomes" id="UP000887578">
    <property type="component" value="Unplaced"/>
</dbReference>
<keyword evidence="1" id="KW-1015">Disulfide bond</keyword>
<evidence type="ECO:0000313" key="4">
    <source>
        <dbReference type="Proteomes" id="UP000887578"/>
    </source>
</evidence>
<proteinExistence type="predicted"/>
<name>A0A914PM20_9BILA</name>
<feature type="domain" description="C-type lectin" evidence="3">
    <location>
        <begin position="26"/>
        <end position="145"/>
    </location>
</feature>
<reference evidence="5" key="1">
    <citation type="submission" date="2022-11" db="UniProtKB">
        <authorList>
            <consortium name="WormBaseParasite"/>
        </authorList>
    </citation>
    <scope>IDENTIFICATION</scope>
</reference>
<feature type="domain" description="C-type lectin" evidence="3">
    <location>
        <begin position="184"/>
        <end position="293"/>
    </location>
</feature>
<dbReference type="InterPro" id="IPR050111">
    <property type="entry name" value="C-type_lectin/snaclec_domain"/>
</dbReference>
<dbReference type="PANTHER" id="PTHR22803">
    <property type="entry name" value="MANNOSE, PHOSPHOLIPASE, LECTIN RECEPTOR RELATED"/>
    <property type="match status" value="1"/>
</dbReference>
<dbReference type="InterPro" id="IPR001304">
    <property type="entry name" value="C-type_lectin-like"/>
</dbReference>
<feature type="chain" id="PRO_5037424921" evidence="2">
    <location>
        <begin position="18"/>
        <end position="296"/>
    </location>
</feature>
<evidence type="ECO:0000259" key="3">
    <source>
        <dbReference type="PROSITE" id="PS50041"/>
    </source>
</evidence>
<dbReference type="Gene3D" id="3.10.100.10">
    <property type="entry name" value="Mannose-Binding Protein A, subunit A"/>
    <property type="match status" value="2"/>
</dbReference>
<sequence length="296" mass="33100">MLKLILIFAALFLITKASCPNGSLEWQTNCFFFNNNTIGFASAEIECVQNGGHLVSIHDVFTNTLLAQQGGIYFHESTITDFWIGLNNMMPSGNWTWMDGTPLDFTDWAPGEPKNVTGNNCATLSINDGYWRSENCFKTKPYICKVDKSFYEPSTTPITTTTSGYPAFVQCPYPFAYFQPTHSCYGVGSLTVPSNWSVAEQYCLGYGGHLASIHSVQEINFLASYLYVSSTQYWTGAFSNDGGKTWKWSDETPWDYNPWAGQYPNMKSNACGFLWGSAIGDTPCSTLFRMICKKQL</sequence>
<dbReference type="SUPFAM" id="SSF56436">
    <property type="entry name" value="C-type lectin-like"/>
    <property type="match status" value="2"/>
</dbReference>
<dbReference type="SMART" id="SM00034">
    <property type="entry name" value="CLECT"/>
    <property type="match status" value="2"/>
</dbReference>
<accession>A0A914PM20</accession>
<keyword evidence="2" id="KW-0732">Signal</keyword>
<dbReference type="AlphaFoldDB" id="A0A914PM20"/>
<dbReference type="InterPro" id="IPR016187">
    <property type="entry name" value="CTDL_fold"/>
</dbReference>
<dbReference type="CDD" id="cd00037">
    <property type="entry name" value="CLECT"/>
    <property type="match status" value="2"/>
</dbReference>
<evidence type="ECO:0000256" key="2">
    <source>
        <dbReference type="SAM" id="SignalP"/>
    </source>
</evidence>
<dbReference type="InterPro" id="IPR018378">
    <property type="entry name" value="C-type_lectin_CS"/>
</dbReference>
<feature type="signal peptide" evidence="2">
    <location>
        <begin position="1"/>
        <end position="17"/>
    </location>
</feature>
<dbReference type="Pfam" id="PF00059">
    <property type="entry name" value="Lectin_C"/>
    <property type="match status" value="2"/>
</dbReference>
<evidence type="ECO:0000256" key="1">
    <source>
        <dbReference type="ARBA" id="ARBA00023157"/>
    </source>
</evidence>